<sequence length="362" mass="39452">MRNVLISGAGVAGGTLAWLLARAGWAVTVVDRAPGPRTGGQAIDVRGVALDVVDELGLGDRMRALRTRMRGMSVVDGDGHELFRSEEFTYSSGRLDSADFEILRDDVVAMLLEAPRVEYVFGDTITALTEEAHGVRVEFERGGFRTFDLVVGADGLHSVVRRLAFGPEEDFTRHLGQYLAIFPTANFLGLEDWQVWFRHEHTGGVVYPVRENTELRVTLGFGSEPLPRLAVPEQKRLIAERLAGVGWEVPKLLEAMADADVFYFDAMAQIHLDRWSAGRVVLVGDAGYCASALSGQGTSLALVGAYVLAQELGRGTREEAFAAYERRMRPFAALNQALATENAEGPASEESVERAKNAISLA</sequence>
<organism evidence="3 4">
    <name type="scientific">Amycolatopsis bullii</name>
    <dbReference type="NCBI Taxonomy" id="941987"/>
    <lineage>
        <taxon>Bacteria</taxon>
        <taxon>Bacillati</taxon>
        <taxon>Actinomycetota</taxon>
        <taxon>Actinomycetes</taxon>
        <taxon>Pseudonocardiales</taxon>
        <taxon>Pseudonocardiaceae</taxon>
        <taxon>Amycolatopsis</taxon>
    </lineage>
</organism>
<accession>A0ABQ3KLN3</accession>
<dbReference type="InterPro" id="IPR036188">
    <property type="entry name" value="FAD/NAD-bd_sf"/>
</dbReference>
<evidence type="ECO:0000313" key="3">
    <source>
        <dbReference type="EMBL" id="GHG19550.1"/>
    </source>
</evidence>
<feature type="domain" description="FAD-binding" evidence="2">
    <location>
        <begin position="3"/>
        <end position="332"/>
    </location>
</feature>
<dbReference type="Pfam" id="PF01494">
    <property type="entry name" value="FAD_binding_3"/>
    <property type="match status" value="1"/>
</dbReference>
<dbReference type="InterPro" id="IPR002938">
    <property type="entry name" value="FAD-bd"/>
</dbReference>
<evidence type="ECO:0000256" key="1">
    <source>
        <dbReference type="SAM" id="MobiDB-lite"/>
    </source>
</evidence>
<feature type="region of interest" description="Disordered" evidence="1">
    <location>
        <begin position="342"/>
        <end position="362"/>
    </location>
</feature>
<evidence type="ECO:0000313" key="4">
    <source>
        <dbReference type="Proteomes" id="UP000649955"/>
    </source>
</evidence>
<dbReference type="PRINTS" id="PR00420">
    <property type="entry name" value="RNGMNOXGNASE"/>
</dbReference>
<dbReference type="SUPFAM" id="SSF51905">
    <property type="entry name" value="FAD/NAD(P)-binding domain"/>
    <property type="match status" value="1"/>
</dbReference>
<protein>
    <recommendedName>
        <fullName evidence="2">FAD-binding domain-containing protein</fullName>
    </recommendedName>
</protein>
<dbReference type="Proteomes" id="UP000649955">
    <property type="component" value="Unassembled WGS sequence"/>
</dbReference>
<dbReference type="EMBL" id="BNAW01000018">
    <property type="protein sequence ID" value="GHG19550.1"/>
    <property type="molecule type" value="Genomic_DNA"/>
</dbReference>
<dbReference type="RefSeq" id="WP_191312667.1">
    <property type="nucleotide sequence ID" value="NZ_BNAW01000018.1"/>
</dbReference>
<dbReference type="InterPro" id="IPR051704">
    <property type="entry name" value="FAD_aromatic-hydroxylase"/>
</dbReference>
<comment type="caution">
    <text evidence="3">The sequence shown here is derived from an EMBL/GenBank/DDBJ whole genome shotgun (WGS) entry which is preliminary data.</text>
</comment>
<dbReference type="Gene3D" id="3.50.50.60">
    <property type="entry name" value="FAD/NAD(P)-binding domain"/>
    <property type="match status" value="1"/>
</dbReference>
<proteinExistence type="predicted"/>
<evidence type="ECO:0000259" key="2">
    <source>
        <dbReference type="Pfam" id="PF01494"/>
    </source>
</evidence>
<reference evidence="4" key="1">
    <citation type="journal article" date="2019" name="Int. J. Syst. Evol. Microbiol.">
        <title>The Global Catalogue of Microorganisms (GCM) 10K type strain sequencing project: providing services to taxonomists for standard genome sequencing and annotation.</title>
        <authorList>
            <consortium name="The Broad Institute Genomics Platform"/>
            <consortium name="The Broad Institute Genome Sequencing Center for Infectious Disease"/>
            <person name="Wu L."/>
            <person name="Ma J."/>
        </authorList>
    </citation>
    <scope>NUCLEOTIDE SEQUENCE [LARGE SCALE GENOMIC DNA]</scope>
    <source>
        <strain evidence="4">CGMCC 4.7680</strain>
    </source>
</reference>
<name>A0ABQ3KLN3_9PSEU</name>
<dbReference type="PANTHER" id="PTHR46865">
    <property type="entry name" value="OXIDOREDUCTASE-RELATED"/>
    <property type="match status" value="1"/>
</dbReference>
<dbReference type="PANTHER" id="PTHR46865:SF2">
    <property type="entry name" value="MONOOXYGENASE"/>
    <property type="match status" value="1"/>
</dbReference>
<gene>
    <name evidence="3" type="ORF">GCM10017567_42640</name>
</gene>
<keyword evidence="4" id="KW-1185">Reference proteome</keyword>
<dbReference type="Gene3D" id="3.30.9.10">
    <property type="entry name" value="D-Amino Acid Oxidase, subunit A, domain 2"/>
    <property type="match status" value="1"/>
</dbReference>